<dbReference type="InterPro" id="IPR015422">
    <property type="entry name" value="PyrdxlP-dep_Trfase_small"/>
</dbReference>
<accession>A0A345ST23</accession>
<dbReference type="CDD" id="cd00610">
    <property type="entry name" value="OAT_like"/>
    <property type="match status" value="1"/>
</dbReference>
<evidence type="ECO:0000256" key="9">
    <source>
        <dbReference type="SAM" id="MobiDB-lite"/>
    </source>
</evidence>
<name>A0A345ST23_9ACTN</name>
<reference evidence="11" key="1">
    <citation type="submission" date="2018-07" db="EMBL/GenBank/DDBJ databases">
        <title>Streptacidiphilus bronchialis DSM 106435 chromosome.</title>
        <authorList>
            <person name="Batra D."/>
            <person name="Gulvik C.A."/>
        </authorList>
    </citation>
    <scope>NUCLEOTIDE SEQUENCE [LARGE SCALE GENOMIC DNA]</scope>
    <source>
        <strain evidence="11">DSM 106435</strain>
    </source>
</reference>
<organism evidence="10 11">
    <name type="scientific">Peterkaempfera bronchialis</name>
    <dbReference type="NCBI Taxonomy" id="2126346"/>
    <lineage>
        <taxon>Bacteria</taxon>
        <taxon>Bacillati</taxon>
        <taxon>Actinomycetota</taxon>
        <taxon>Actinomycetes</taxon>
        <taxon>Kitasatosporales</taxon>
        <taxon>Streptomycetaceae</taxon>
        <taxon>Peterkaempfera</taxon>
    </lineage>
</organism>
<comment type="cofactor">
    <cofactor evidence="1">
        <name>pyridoxal 5'-phosphate</name>
        <dbReference type="ChEBI" id="CHEBI:597326"/>
    </cofactor>
</comment>
<dbReference type="OrthoDB" id="9801834at2"/>
<evidence type="ECO:0000256" key="6">
    <source>
        <dbReference type="ARBA" id="ARBA00022679"/>
    </source>
</evidence>
<keyword evidence="6 10" id="KW-0808">Transferase</keyword>
<keyword evidence="7 8" id="KW-0663">Pyridoxal phosphate</keyword>
<keyword evidence="5 10" id="KW-0032">Aminotransferase</keyword>
<dbReference type="InterPro" id="IPR005814">
    <property type="entry name" value="Aminotrans_3"/>
</dbReference>
<gene>
    <name evidence="10" type="ORF">C7M71_004835</name>
</gene>
<evidence type="ECO:0000256" key="2">
    <source>
        <dbReference type="ARBA" id="ARBA00008954"/>
    </source>
</evidence>
<proteinExistence type="inferred from homology"/>
<evidence type="ECO:0000256" key="1">
    <source>
        <dbReference type="ARBA" id="ARBA00001933"/>
    </source>
</evidence>
<dbReference type="KEGG" id="stri:C7M71_004835"/>
<protein>
    <recommendedName>
        <fullName evidence="4">alanine--glyoxylate transaminase</fullName>
        <ecNumber evidence="4">2.6.1.44</ecNumber>
    </recommendedName>
</protein>
<dbReference type="EMBL" id="CP031264">
    <property type="protein sequence ID" value="AXI76878.1"/>
    <property type="molecule type" value="Genomic_DNA"/>
</dbReference>
<dbReference type="PIRSF" id="PIRSF000521">
    <property type="entry name" value="Transaminase_4ab_Lys_Orn"/>
    <property type="match status" value="1"/>
</dbReference>
<dbReference type="Gene3D" id="3.40.640.10">
    <property type="entry name" value="Type I PLP-dependent aspartate aminotransferase-like (Major domain)"/>
    <property type="match status" value="1"/>
</dbReference>
<dbReference type="GO" id="GO:0008453">
    <property type="term" value="F:alanine-glyoxylate transaminase activity"/>
    <property type="evidence" value="ECO:0007669"/>
    <property type="project" value="UniProtKB-EC"/>
</dbReference>
<keyword evidence="11" id="KW-1185">Reference proteome</keyword>
<evidence type="ECO:0000313" key="10">
    <source>
        <dbReference type="EMBL" id="AXI76878.1"/>
    </source>
</evidence>
<dbReference type="SUPFAM" id="SSF53383">
    <property type="entry name" value="PLP-dependent transferases"/>
    <property type="match status" value="1"/>
</dbReference>
<evidence type="ECO:0000256" key="5">
    <source>
        <dbReference type="ARBA" id="ARBA00022576"/>
    </source>
</evidence>
<dbReference type="PANTHER" id="PTHR45688">
    <property type="match status" value="1"/>
</dbReference>
<dbReference type="RefSeq" id="WP_114914190.1">
    <property type="nucleotide sequence ID" value="NZ_CP031264.1"/>
</dbReference>
<dbReference type="PANTHER" id="PTHR45688:SF3">
    <property type="entry name" value="ALANINE--GLYOXYLATE AMINOTRANSFERASE 2, MITOCHONDRIAL"/>
    <property type="match status" value="1"/>
</dbReference>
<evidence type="ECO:0000256" key="8">
    <source>
        <dbReference type="RuleBase" id="RU003560"/>
    </source>
</evidence>
<dbReference type="Gene3D" id="3.90.1150.10">
    <property type="entry name" value="Aspartate Aminotransferase, domain 1"/>
    <property type="match status" value="1"/>
</dbReference>
<evidence type="ECO:0000256" key="7">
    <source>
        <dbReference type="ARBA" id="ARBA00022898"/>
    </source>
</evidence>
<feature type="compositionally biased region" description="Basic and acidic residues" evidence="9">
    <location>
        <begin position="9"/>
        <end position="25"/>
    </location>
</feature>
<feature type="region of interest" description="Disordered" evidence="9">
    <location>
        <begin position="1"/>
        <end position="42"/>
    </location>
</feature>
<comment type="subunit">
    <text evidence="3">Homotetramer.</text>
</comment>
<dbReference type="Pfam" id="PF00202">
    <property type="entry name" value="Aminotran_3"/>
    <property type="match status" value="1"/>
</dbReference>
<dbReference type="InterPro" id="IPR015421">
    <property type="entry name" value="PyrdxlP-dep_Trfase_major"/>
</dbReference>
<sequence>MNATSPHTADPHTADPHTADPHPADPHTAGPDAAHPPPAGPHRALLARHRAVTPSWLATYYREPIELTHGEGRHVWDAEGRRYLDFFGGILTTMTAHALPEVTKAVAEQAGRILHTSTLYLSTPMVELAEQIAELSGIPDAKVFFTTSGTEANDAALLLATAFRRSNQVLAMRNSYHGRSFSTVGITGNTSWSPTSLSPLQTLYVHGGVRTRGPFAHLSDEDFTAACVADLEDVLGQAEGTVAALIAEPIQGVGGFTSGPDGLYAAFKEVLDRHGILWITDEVQTGWGRTGDHFWGWQAHGAAGPPDLLTFAKGIGNGLSMGGVVARAEVMDCLGANSISTFGGSPITTAGALANLRYLREHDLQGNARATGALLLNRLRSAAEELPIVREVRGRGLMIGVELVERDGSPSPQAATATLEYARELGVLIGKGGRQGNALRIAPPLSLTPAEAEQGAGLLVQALRQAQHTVGGKEQGQ</sequence>
<evidence type="ECO:0000256" key="4">
    <source>
        <dbReference type="ARBA" id="ARBA00013049"/>
    </source>
</evidence>
<evidence type="ECO:0000256" key="3">
    <source>
        <dbReference type="ARBA" id="ARBA00011881"/>
    </source>
</evidence>
<evidence type="ECO:0000313" key="11">
    <source>
        <dbReference type="Proteomes" id="UP000249340"/>
    </source>
</evidence>
<dbReference type="EC" id="2.6.1.44" evidence="4"/>
<dbReference type="Proteomes" id="UP000249340">
    <property type="component" value="Chromosome"/>
</dbReference>
<dbReference type="GO" id="GO:0030170">
    <property type="term" value="F:pyridoxal phosphate binding"/>
    <property type="evidence" value="ECO:0007669"/>
    <property type="project" value="InterPro"/>
</dbReference>
<dbReference type="AlphaFoldDB" id="A0A345ST23"/>
<comment type="similarity">
    <text evidence="2 8">Belongs to the class-III pyridoxal-phosphate-dependent aminotransferase family.</text>
</comment>
<dbReference type="InterPro" id="IPR015424">
    <property type="entry name" value="PyrdxlP-dep_Trfase"/>
</dbReference>